<evidence type="ECO:0000256" key="5">
    <source>
        <dbReference type="ARBA" id="ARBA00023284"/>
    </source>
</evidence>
<accession>A0A7X2TRQ7</accession>
<evidence type="ECO:0000256" key="4">
    <source>
        <dbReference type="ARBA" id="ARBA00023186"/>
    </source>
</evidence>
<dbReference type="AlphaFoldDB" id="A0A7X2TRQ7"/>
<dbReference type="Gene3D" id="3.55.30.10">
    <property type="entry name" value="Hsp33 domain"/>
    <property type="match status" value="1"/>
</dbReference>
<name>A0A7X2TRQ7_9SPIO</name>
<keyword evidence="4" id="KW-0143">Chaperone</keyword>
<dbReference type="PANTHER" id="PTHR30111:SF1">
    <property type="entry name" value="33 KDA CHAPERONIN"/>
    <property type="match status" value="1"/>
</dbReference>
<proteinExistence type="predicted"/>
<keyword evidence="5" id="KW-0676">Redox-active center</keyword>
<keyword evidence="1" id="KW-0963">Cytoplasm</keyword>
<dbReference type="GO" id="GO:0005737">
    <property type="term" value="C:cytoplasm"/>
    <property type="evidence" value="ECO:0007669"/>
    <property type="project" value="InterPro"/>
</dbReference>
<evidence type="ECO:0000313" key="6">
    <source>
        <dbReference type="EMBL" id="MSU06380.1"/>
    </source>
</evidence>
<gene>
    <name evidence="6" type="ORF">FYJ80_06245</name>
</gene>
<evidence type="ECO:0000256" key="3">
    <source>
        <dbReference type="ARBA" id="ARBA00023157"/>
    </source>
</evidence>
<dbReference type="RefSeq" id="WP_154425353.1">
    <property type="nucleotide sequence ID" value="NZ_JAQYGB010000030.1"/>
</dbReference>
<comment type="caution">
    <text evidence="6">The sequence shown here is derived from an EMBL/GenBank/DDBJ whole genome shotgun (WGS) entry which is preliminary data.</text>
</comment>
<keyword evidence="3" id="KW-1015">Disulfide bond</keyword>
<dbReference type="GO" id="GO:0051082">
    <property type="term" value="F:unfolded protein binding"/>
    <property type="evidence" value="ECO:0007669"/>
    <property type="project" value="InterPro"/>
</dbReference>
<sequence>MIKTKIEDKELLNHIASLPEDGRDVFLLSDGQVRVTAISATETINQMRANHKTGLLESYVLGQAYIAGLLLTSMVKGNDRIQLQIECGGPIKGISIESWACGAVRGYLLENPIKLSKPLTTLDTSLLYGPGFITISRILEGSKEPVSGTCMMQTGNLANDLALFFNESEQTPTLFYISLDFDRNGRIVGAGGLFIQALPGCSDEVLEKLQEHCKSLPSLGRAISEKVEISSYITSNFAQFSPRLLETSHIGFSCPCSREHFEGYLAKLPQKEKEEILKGTFPLELECFNCGSVYSFTKSELEALFEKENK</sequence>
<dbReference type="SUPFAM" id="SSF118352">
    <property type="entry name" value="HSP33 redox switch-like"/>
    <property type="match status" value="1"/>
</dbReference>
<reference evidence="6 7" key="1">
    <citation type="submission" date="2019-08" db="EMBL/GenBank/DDBJ databases">
        <title>In-depth cultivation of the pig gut microbiome towards novel bacterial diversity and tailored functional studies.</title>
        <authorList>
            <person name="Wylensek D."/>
            <person name="Hitch T.C.A."/>
            <person name="Clavel T."/>
        </authorList>
    </citation>
    <scope>NUCLEOTIDE SEQUENCE [LARGE SCALE GENOMIC DNA]</scope>
    <source>
        <strain evidence="6 7">NM-380-WT-3C1</strain>
    </source>
</reference>
<dbReference type="Proteomes" id="UP000460549">
    <property type="component" value="Unassembled WGS sequence"/>
</dbReference>
<dbReference type="GO" id="GO:0042026">
    <property type="term" value="P:protein refolding"/>
    <property type="evidence" value="ECO:0007669"/>
    <property type="project" value="TreeGrafter"/>
</dbReference>
<keyword evidence="7" id="KW-1185">Reference proteome</keyword>
<dbReference type="InterPro" id="IPR016153">
    <property type="entry name" value="Heat_shock_Hsp33_N"/>
</dbReference>
<dbReference type="PANTHER" id="PTHR30111">
    <property type="entry name" value="33 KDA CHAPERONIN"/>
    <property type="match status" value="1"/>
</dbReference>
<dbReference type="Gene3D" id="3.90.1280.10">
    <property type="entry name" value="HSP33 redox switch-like"/>
    <property type="match status" value="1"/>
</dbReference>
<dbReference type="Pfam" id="PF01430">
    <property type="entry name" value="HSP33"/>
    <property type="match status" value="1"/>
</dbReference>
<dbReference type="SUPFAM" id="SSF64397">
    <property type="entry name" value="Hsp33 domain"/>
    <property type="match status" value="1"/>
</dbReference>
<evidence type="ECO:0000256" key="2">
    <source>
        <dbReference type="ARBA" id="ARBA00022833"/>
    </source>
</evidence>
<dbReference type="GO" id="GO:0044183">
    <property type="term" value="F:protein folding chaperone"/>
    <property type="evidence" value="ECO:0007669"/>
    <property type="project" value="TreeGrafter"/>
</dbReference>
<dbReference type="EMBL" id="VUNN01000010">
    <property type="protein sequence ID" value="MSU06380.1"/>
    <property type="molecule type" value="Genomic_DNA"/>
</dbReference>
<protein>
    <submittedName>
        <fullName evidence="6">Hsp33 family molecular chaperone HslO</fullName>
    </submittedName>
</protein>
<evidence type="ECO:0000313" key="7">
    <source>
        <dbReference type="Proteomes" id="UP000460549"/>
    </source>
</evidence>
<keyword evidence="2" id="KW-0862">Zinc</keyword>
<organism evidence="6 7">
    <name type="scientific">Bullifex porci</name>
    <dbReference type="NCBI Taxonomy" id="2606638"/>
    <lineage>
        <taxon>Bacteria</taxon>
        <taxon>Pseudomonadati</taxon>
        <taxon>Spirochaetota</taxon>
        <taxon>Spirochaetia</taxon>
        <taxon>Spirochaetales</taxon>
        <taxon>Spirochaetaceae</taxon>
        <taxon>Bullifex</taxon>
    </lineage>
</organism>
<dbReference type="PIRSF" id="PIRSF005261">
    <property type="entry name" value="Heat_shock_Hsp33"/>
    <property type="match status" value="1"/>
</dbReference>
<dbReference type="InterPro" id="IPR016154">
    <property type="entry name" value="Heat_shock_Hsp33_C"/>
</dbReference>
<dbReference type="InterPro" id="IPR000397">
    <property type="entry name" value="Heat_shock_Hsp33"/>
</dbReference>
<evidence type="ECO:0000256" key="1">
    <source>
        <dbReference type="ARBA" id="ARBA00022490"/>
    </source>
</evidence>